<accession>A0A196S729</accession>
<keyword evidence="3" id="KW-1185">Reference proteome</keyword>
<sequence length="188" mass="22068">MADKVRNRKEILEKVSNNQTLNLDEQDEFISYARSEIERQRNIWRFCYTGLIVVFICGFLYGMTEEEWGIFPNVVRVLTLGRYHYCMVLPCLSTCIMLCVATILIVFYPWMRIARYAAYAIPVLFLCAFFIISRIKWSDLHLGLPLLPLVVLGLPLVAVYINNNNRRLWQRLDELEEVRAKYKSVCSV</sequence>
<feature type="transmembrane region" description="Helical" evidence="1">
    <location>
        <begin position="82"/>
        <end position="109"/>
    </location>
</feature>
<dbReference type="Proteomes" id="UP000078348">
    <property type="component" value="Unassembled WGS sequence"/>
</dbReference>
<evidence type="ECO:0000256" key="1">
    <source>
        <dbReference type="SAM" id="Phobius"/>
    </source>
</evidence>
<feature type="transmembrane region" description="Helical" evidence="1">
    <location>
        <begin position="141"/>
        <end position="161"/>
    </location>
</feature>
<feature type="transmembrane region" description="Helical" evidence="1">
    <location>
        <begin position="43"/>
        <end position="62"/>
    </location>
</feature>
<dbReference type="EMBL" id="LXWW01000577">
    <property type="protein sequence ID" value="OAO11877.1"/>
    <property type="molecule type" value="Genomic_DNA"/>
</dbReference>
<protein>
    <submittedName>
        <fullName evidence="2">Uncharacterized protein</fullName>
    </submittedName>
</protein>
<keyword evidence="1" id="KW-0472">Membrane</keyword>
<comment type="caution">
    <text evidence="2">The sequence shown here is derived from an EMBL/GenBank/DDBJ whole genome shotgun (WGS) entry which is preliminary data.</text>
</comment>
<gene>
    <name evidence="2" type="ORF">AV274_6490</name>
</gene>
<dbReference type="AlphaFoldDB" id="A0A196S729"/>
<organism evidence="2 3">
    <name type="scientific">Blastocystis sp. subtype 1 (strain ATCC 50177 / NandII)</name>
    <dbReference type="NCBI Taxonomy" id="478820"/>
    <lineage>
        <taxon>Eukaryota</taxon>
        <taxon>Sar</taxon>
        <taxon>Stramenopiles</taxon>
        <taxon>Bigyra</taxon>
        <taxon>Opalozoa</taxon>
        <taxon>Opalinata</taxon>
        <taxon>Blastocystidae</taxon>
        <taxon>Blastocystis</taxon>
    </lineage>
</organism>
<reference evidence="2 3" key="1">
    <citation type="submission" date="2016-05" db="EMBL/GenBank/DDBJ databases">
        <title>Nuclear genome of Blastocystis sp. subtype 1 NandII.</title>
        <authorList>
            <person name="Gentekaki E."/>
            <person name="Curtis B."/>
            <person name="Stairs C."/>
            <person name="Eme L."/>
            <person name="Herman E."/>
            <person name="Klimes V."/>
            <person name="Arias M.C."/>
            <person name="Elias M."/>
            <person name="Hilliou F."/>
            <person name="Klute M."/>
            <person name="Malik S.-B."/>
            <person name="Pightling A."/>
            <person name="Rachubinski R."/>
            <person name="Salas D."/>
            <person name="Schlacht A."/>
            <person name="Suga H."/>
            <person name="Archibald J."/>
            <person name="Ball S.G."/>
            <person name="Clark G."/>
            <person name="Dacks J."/>
            <person name="Van Der Giezen M."/>
            <person name="Tsaousis A."/>
            <person name="Roger A."/>
        </authorList>
    </citation>
    <scope>NUCLEOTIDE SEQUENCE [LARGE SCALE GENOMIC DNA]</scope>
    <source>
        <strain evidence="3">ATCC 50177 / NandII</strain>
    </source>
</reference>
<feature type="transmembrane region" description="Helical" evidence="1">
    <location>
        <begin position="116"/>
        <end position="135"/>
    </location>
</feature>
<evidence type="ECO:0000313" key="3">
    <source>
        <dbReference type="Proteomes" id="UP000078348"/>
    </source>
</evidence>
<keyword evidence="1" id="KW-1133">Transmembrane helix</keyword>
<proteinExistence type="predicted"/>
<evidence type="ECO:0000313" key="2">
    <source>
        <dbReference type="EMBL" id="OAO11877.1"/>
    </source>
</evidence>
<keyword evidence="1" id="KW-0812">Transmembrane</keyword>
<name>A0A196S729_BLAHN</name>